<evidence type="ECO:0000313" key="1">
    <source>
        <dbReference type="EMBL" id="KAK3608921.1"/>
    </source>
</evidence>
<reference evidence="1" key="2">
    <citation type="journal article" date="2021" name="Genome Biol. Evol.">
        <title>Developing a high-quality reference genome for a parasitic bivalve with doubly uniparental inheritance (Bivalvia: Unionida).</title>
        <authorList>
            <person name="Smith C.H."/>
        </authorList>
    </citation>
    <scope>NUCLEOTIDE SEQUENCE</scope>
    <source>
        <strain evidence="1">CHS0354</strain>
        <tissue evidence="1">Mantle</tissue>
    </source>
</reference>
<proteinExistence type="predicted"/>
<organism evidence="1 2">
    <name type="scientific">Potamilus streckersoni</name>
    <dbReference type="NCBI Taxonomy" id="2493646"/>
    <lineage>
        <taxon>Eukaryota</taxon>
        <taxon>Metazoa</taxon>
        <taxon>Spiralia</taxon>
        <taxon>Lophotrochozoa</taxon>
        <taxon>Mollusca</taxon>
        <taxon>Bivalvia</taxon>
        <taxon>Autobranchia</taxon>
        <taxon>Heteroconchia</taxon>
        <taxon>Palaeoheterodonta</taxon>
        <taxon>Unionida</taxon>
        <taxon>Unionoidea</taxon>
        <taxon>Unionidae</taxon>
        <taxon>Ambleminae</taxon>
        <taxon>Lampsilini</taxon>
        <taxon>Potamilus</taxon>
    </lineage>
</organism>
<name>A0AAE0TET1_9BIVA</name>
<keyword evidence="2" id="KW-1185">Reference proteome</keyword>
<dbReference type="Proteomes" id="UP001195483">
    <property type="component" value="Unassembled WGS sequence"/>
</dbReference>
<reference evidence="1" key="1">
    <citation type="journal article" date="2021" name="Genome Biol. Evol.">
        <title>A High-Quality Reference Genome for a Parasitic Bivalve with Doubly Uniparental Inheritance (Bivalvia: Unionida).</title>
        <authorList>
            <person name="Smith C.H."/>
        </authorList>
    </citation>
    <scope>NUCLEOTIDE SEQUENCE</scope>
    <source>
        <strain evidence="1">CHS0354</strain>
    </source>
</reference>
<accession>A0AAE0TET1</accession>
<dbReference type="EMBL" id="JAEAOA010001375">
    <property type="protein sequence ID" value="KAK3608921.1"/>
    <property type="molecule type" value="Genomic_DNA"/>
</dbReference>
<reference evidence="1" key="3">
    <citation type="submission" date="2023-05" db="EMBL/GenBank/DDBJ databases">
        <authorList>
            <person name="Smith C.H."/>
        </authorList>
    </citation>
    <scope>NUCLEOTIDE SEQUENCE</scope>
    <source>
        <strain evidence="1">CHS0354</strain>
        <tissue evidence="1">Mantle</tissue>
    </source>
</reference>
<comment type="caution">
    <text evidence="1">The sequence shown here is derived from an EMBL/GenBank/DDBJ whole genome shotgun (WGS) entry which is preliminary data.</text>
</comment>
<sequence>MDLHLNNVITQEASDRLTTQMTREINNKFDQLVEMLRPSTENSPQTGFPYVPAVPKENTPASSMVSRAIVENTSSLTGTAVHAGNVQIIPASGTSTIQPATAATSQKVFSFPIDPNN</sequence>
<protein>
    <submittedName>
        <fullName evidence="1">Uncharacterized protein</fullName>
    </submittedName>
</protein>
<gene>
    <name evidence="1" type="ORF">CHS0354_022618</name>
</gene>
<evidence type="ECO:0000313" key="2">
    <source>
        <dbReference type="Proteomes" id="UP001195483"/>
    </source>
</evidence>
<dbReference type="AlphaFoldDB" id="A0AAE0TET1"/>